<accession>A0A2G9HYB2</accession>
<dbReference type="STRING" id="429701.A0A2G9HYB2"/>
<evidence type="ECO:0000256" key="6">
    <source>
        <dbReference type="ARBA" id="ARBA00022528"/>
    </source>
</evidence>
<reference evidence="22" key="1">
    <citation type="journal article" date="2018" name="Gigascience">
        <title>Genome assembly of the Pink Ipe (Handroanthus impetiginosus, Bignoniaceae), a highly valued, ecologically keystone Neotropical timber forest tree.</title>
        <authorList>
            <person name="Silva-Junior O.B."/>
            <person name="Grattapaglia D."/>
            <person name="Novaes E."/>
            <person name="Collevatti R.G."/>
        </authorList>
    </citation>
    <scope>NUCLEOTIDE SEQUENCE [LARGE SCALE GENOMIC DNA]</scope>
    <source>
        <strain evidence="22">cv. UFG-1</strain>
    </source>
</reference>
<evidence type="ECO:0000256" key="8">
    <source>
        <dbReference type="ARBA" id="ARBA00022719"/>
    </source>
</evidence>
<keyword evidence="21" id="KW-0418">Kinase</keyword>
<evidence type="ECO:0000256" key="5">
    <source>
        <dbReference type="ARBA" id="ARBA00018648"/>
    </source>
</evidence>
<keyword evidence="21" id="KW-0808">Transferase</keyword>
<dbReference type="Proteomes" id="UP000231279">
    <property type="component" value="Unassembled WGS sequence"/>
</dbReference>
<evidence type="ECO:0000256" key="12">
    <source>
        <dbReference type="ARBA" id="ARBA00022989"/>
    </source>
</evidence>
<comment type="catalytic activity">
    <reaction evidence="19">
        <text>a plastoquinone + NADH + (n+1) H(+)(in) = a plastoquinol + NAD(+) + n H(+)(out)</text>
        <dbReference type="Rhea" id="RHEA:42608"/>
        <dbReference type="Rhea" id="RHEA-COMP:9561"/>
        <dbReference type="Rhea" id="RHEA-COMP:9562"/>
        <dbReference type="ChEBI" id="CHEBI:15378"/>
        <dbReference type="ChEBI" id="CHEBI:17757"/>
        <dbReference type="ChEBI" id="CHEBI:57540"/>
        <dbReference type="ChEBI" id="CHEBI:57945"/>
        <dbReference type="ChEBI" id="CHEBI:62192"/>
    </reaction>
</comment>
<evidence type="ECO:0000256" key="19">
    <source>
        <dbReference type="ARBA" id="ARBA00048026"/>
    </source>
</evidence>
<protein>
    <recommendedName>
        <fullName evidence="5">NAD(P)H-quinone oxidoreductase subunit 5, chloroplastic</fullName>
    </recommendedName>
    <alternativeName>
        <fullName evidence="17">NAD(P)H dehydrogenase subunit 5</fullName>
    </alternativeName>
    <alternativeName>
        <fullName evidence="16">NADH-plastoquinone oxidoreductase subunit 5</fullName>
    </alternativeName>
</protein>
<gene>
    <name evidence="21" type="ORF">CDL12_04779</name>
</gene>
<keyword evidence="7" id="KW-0812">Transmembrane</keyword>
<keyword evidence="12" id="KW-1133">Transmembrane helix</keyword>
<dbReference type="AlphaFoldDB" id="A0A2G9HYB2"/>
<comment type="subcellular location">
    <subcellularLocation>
        <location evidence="2">Plastid</location>
        <location evidence="2">Chloroplast thylakoid membrane</location>
        <topology evidence="2">Multi-pass membrane protein</topology>
    </subcellularLocation>
</comment>
<keyword evidence="8" id="KW-0874">Quinone</keyword>
<evidence type="ECO:0000256" key="16">
    <source>
        <dbReference type="ARBA" id="ARBA00029876"/>
    </source>
</evidence>
<evidence type="ECO:0000256" key="9">
    <source>
        <dbReference type="ARBA" id="ARBA00022857"/>
    </source>
</evidence>
<dbReference type="InterPro" id="IPR002128">
    <property type="entry name" value="NADH_UbQ_OxRdtase_chlpt_su5_C"/>
</dbReference>
<proteinExistence type="inferred from homology"/>
<keyword evidence="14" id="KW-0793">Thylakoid</keyword>
<name>A0A2G9HYB2_9LAMI</name>
<evidence type="ECO:0000256" key="14">
    <source>
        <dbReference type="ARBA" id="ARBA00023078"/>
    </source>
</evidence>
<keyword evidence="13" id="KW-0520">NAD</keyword>
<evidence type="ECO:0000259" key="20">
    <source>
        <dbReference type="Pfam" id="PF01010"/>
    </source>
</evidence>
<keyword evidence="15" id="KW-0472">Membrane</keyword>
<keyword evidence="10" id="KW-0618">Plastoquinone</keyword>
<evidence type="ECO:0000256" key="11">
    <source>
        <dbReference type="ARBA" id="ARBA00022967"/>
    </source>
</evidence>
<keyword evidence="9" id="KW-0521">NADP</keyword>
<keyword evidence="22" id="KW-1185">Reference proteome</keyword>
<evidence type="ECO:0000313" key="22">
    <source>
        <dbReference type="Proteomes" id="UP000231279"/>
    </source>
</evidence>
<comment type="subunit">
    <text evidence="4">NDH is composed of at least 16 different subunits, 5 of which are encoded in the nucleus.</text>
</comment>
<dbReference type="GO" id="GO:0016301">
    <property type="term" value="F:kinase activity"/>
    <property type="evidence" value="ECO:0007669"/>
    <property type="project" value="UniProtKB-KW"/>
</dbReference>
<evidence type="ECO:0000313" key="21">
    <source>
        <dbReference type="EMBL" id="PIN22505.1"/>
    </source>
</evidence>
<sequence length="124" mass="14599">MSKALDFSSLDGIVYMKGPKRNRWNKILNVLYNWSYNRAYIDVFYTTSFTEAIRGLAQLTHISMNLGTFACIVLFGLRTGTDNIREKNKYFLVVTLLHRRNRKRQYRNFLNLKRISRPGDNLAN</sequence>
<keyword evidence="6" id="KW-0934">Plastid</keyword>
<evidence type="ECO:0000256" key="17">
    <source>
        <dbReference type="ARBA" id="ARBA00031649"/>
    </source>
</evidence>
<evidence type="ECO:0000256" key="13">
    <source>
        <dbReference type="ARBA" id="ARBA00023027"/>
    </source>
</evidence>
<dbReference type="Pfam" id="PF01010">
    <property type="entry name" value="Proton_antipo_C"/>
    <property type="match status" value="1"/>
</dbReference>
<dbReference type="OrthoDB" id="988028at2759"/>
<comment type="catalytic activity">
    <reaction evidence="18">
        <text>a plastoquinone + NADPH + (n+1) H(+)(in) = a plastoquinol + NADP(+) + n H(+)(out)</text>
        <dbReference type="Rhea" id="RHEA:42612"/>
        <dbReference type="Rhea" id="RHEA-COMP:9561"/>
        <dbReference type="Rhea" id="RHEA-COMP:9562"/>
        <dbReference type="ChEBI" id="CHEBI:15378"/>
        <dbReference type="ChEBI" id="CHEBI:17757"/>
        <dbReference type="ChEBI" id="CHEBI:57783"/>
        <dbReference type="ChEBI" id="CHEBI:58349"/>
        <dbReference type="ChEBI" id="CHEBI:62192"/>
    </reaction>
</comment>
<organism evidence="21 22">
    <name type="scientific">Handroanthus impetiginosus</name>
    <dbReference type="NCBI Taxonomy" id="429701"/>
    <lineage>
        <taxon>Eukaryota</taxon>
        <taxon>Viridiplantae</taxon>
        <taxon>Streptophyta</taxon>
        <taxon>Embryophyta</taxon>
        <taxon>Tracheophyta</taxon>
        <taxon>Spermatophyta</taxon>
        <taxon>Magnoliopsida</taxon>
        <taxon>eudicotyledons</taxon>
        <taxon>Gunneridae</taxon>
        <taxon>Pentapetalae</taxon>
        <taxon>asterids</taxon>
        <taxon>lamiids</taxon>
        <taxon>Lamiales</taxon>
        <taxon>Bignoniaceae</taxon>
        <taxon>Crescentiina</taxon>
        <taxon>Tabebuia alliance</taxon>
        <taxon>Handroanthus</taxon>
    </lineage>
</organism>
<evidence type="ECO:0000256" key="18">
    <source>
        <dbReference type="ARBA" id="ARBA00047726"/>
    </source>
</evidence>
<dbReference type="EMBL" id="NKXS01000744">
    <property type="protein sequence ID" value="PIN22505.1"/>
    <property type="molecule type" value="Genomic_DNA"/>
</dbReference>
<evidence type="ECO:0000256" key="15">
    <source>
        <dbReference type="ARBA" id="ARBA00023136"/>
    </source>
</evidence>
<dbReference type="GO" id="GO:0048038">
    <property type="term" value="F:quinone binding"/>
    <property type="evidence" value="ECO:0007669"/>
    <property type="project" value="UniProtKB-KW"/>
</dbReference>
<evidence type="ECO:0000256" key="4">
    <source>
        <dbReference type="ARBA" id="ARBA00011199"/>
    </source>
</evidence>
<comment type="similarity">
    <text evidence="3">Belongs to the complex I subunit 5 family.</text>
</comment>
<feature type="domain" description="NADH:ubiquinone/plastoquinone oxidoreductase chloroplast chain 5 C-terminal" evidence="20">
    <location>
        <begin position="15"/>
        <end position="61"/>
    </location>
</feature>
<evidence type="ECO:0000256" key="3">
    <source>
        <dbReference type="ARBA" id="ARBA00008200"/>
    </source>
</evidence>
<keyword evidence="6" id="KW-0150">Chloroplast</keyword>
<evidence type="ECO:0000256" key="1">
    <source>
        <dbReference type="ARBA" id="ARBA00004059"/>
    </source>
</evidence>
<evidence type="ECO:0000256" key="7">
    <source>
        <dbReference type="ARBA" id="ARBA00022692"/>
    </source>
</evidence>
<dbReference type="GO" id="GO:0009535">
    <property type="term" value="C:chloroplast thylakoid membrane"/>
    <property type="evidence" value="ECO:0007669"/>
    <property type="project" value="UniProtKB-SubCell"/>
</dbReference>
<keyword evidence="11" id="KW-1278">Translocase</keyword>
<evidence type="ECO:0000256" key="2">
    <source>
        <dbReference type="ARBA" id="ARBA00004454"/>
    </source>
</evidence>
<comment type="function">
    <text evidence="1">NDH shuttles electrons from NAD(P)H:plastoquinone, via FMN and iron-sulfur (Fe-S) centers, to quinones in the photosynthetic chain and possibly in a chloroplast respiratory chain. The immediate electron acceptor for the enzyme in this species is believed to be plastoquinone. Couples the redox reaction to proton translocation, and thus conserves the redox energy in a proton gradient.</text>
</comment>
<comment type="caution">
    <text evidence="21">The sequence shown here is derived from an EMBL/GenBank/DDBJ whole genome shotgun (WGS) entry which is preliminary data.</text>
</comment>
<evidence type="ECO:0000256" key="10">
    <source>
        <dbReference type="ARBA" id="ARBA00022957"/>
    </source>
</evidence>